<evidence type="ECO:0000313" key="2">
    <source>
        <dbReference type="Proteomes" id="UP001217485"/>
    </source>
</evidence>
<organism evidence="1 2">
    <name type="scientific">Sorangium atrum</name>
    <dbReference type="NCBI Taxonomy" id="2995308"/>
    <lineage>
        <taxon>Bacteria</taxon>
        <taxon>Pseudomonadati</taxon>
        <taxon>Myxococcota</taxon>
        <taxon>Polyangia</taxon>
        <taxon>Polyangiales</taxon>
        <taxon>Polyangiaceae</taxon>
        <taxon>Sorangium</taxon>
    </lineage>
</organism>
<comment type="caution">
    <text evidence="1">The sequence shown here is derived from an EMBL/GenBank/DDBJ whole genome shotgun (WGS) entry which is preliminary data.</text>
</comment>
<evidence type="ECO:0008006" key="3">
    <source>
        <dbReference type="Google" id="ProtNLM"/>
    </source>
</evidence>
<dbReference type="InterPro" id="IPR036888">
    <property type="entry name" value="DNA_integrity_DisA_N_sf"/>
</dbReference>
<accession>A0ABT5CAD6</accession>
<reference evidence="1 2" key="1">
    <citation type="submission" date="2023-01" db="EMBL/GenBank/DDBJ databases">
        <title>Minimal conservation of predation-associated metabolite biosynthetic gene clusters underscores biosynthetic potential of Myxococcota including descriptions for ten novel species: Archangium lansinium sp. nov., Myxococcus landrumus sp. nov., Nannocystis bai.</title>
        <authorList>
            <person name="Ahearne A."/>
            <person name="Stevens C."/>
            <person name="Dowd S."/>
        </authorList>
    </citation>
    <scope>NUCLEOTIDE SEQUENCE [LARGE SCALE GENOMIC DNA]</scope>
    <source>
        <strain evidence="1 2">WIWO2</strain>
    </source>
</reference>
<dbReference type="Proteomes" id="UP001217485">
    <property type="component" value="Unassembled WGS sequence"/>
</dbReference>
<dbReference type="EMBL" id="JAQNDK010000004">
    <property type="protein sequence ID" value="MDC0683394.1"/>
    <property type="molecule type" value="Genomic_DNA"/>
</dbReference>
<proteinExistence type="predicted"/>
<dbReference type="RefSeq" id="WP_272101532.1">
    <property type="nucleotide sequence ID" value="NZ_JAQNDK010000004.1"/>
</dbReference>
<protein>
    <recommendedName>
        <fullName evidence="3">DAC domain-containing protein</fullName>
    </recommendedName>
</protein>
<evidence type="ECO:0000313" key="1">
    <source>
        <dbReference type="EMBL" id="MDC0683394.1"/>
    </source>
</evidence>
<dbReference type="SUPFAM" id="SSF143597">
    <property type="entry name" value="YojJ-like"/>
    <property type="match status" value="1"/>
</dbReference>
<name>A0ABT5CAD6_9BACT</name>
<sequence>MTTKHWLKGELADSLKRLLQDATGATVQVLDAAATTQEWNRCRTSDDAQPRLVTNEDTLLIFLYKPRVRRVAHALRVTFPSAPMPEDIQFCRCLLHTFEEDVQSARNQAPWEALTTSRIARAIAAYVPLPTPMVSNWLELAESSISLTYEGKPVRYTALFLNSTKDLEARSGSLYVKLSEPMDIEDALLRQKWIRAAFGSRPLALVIDGRRKKRRQVTGLLCYSALPATEPRFPFAPHDSLLPLQSFLGSRDMVITASSHGDIFALLGNGIVFQKSQGAWRYLNYESAQVVLSRCWTDHDANIALKWNFIVAVLRLALDLSFQRVGALIVILDRHEDLNSLVPDNADPHRPSRALRESIVGLSIVDWTARQVIAGVASVDGATVLSRNGQVLDAAAMVARPSREALQAVVGADVGRTFEGARSTAAWNASIFGTSLKISEDGPITIYRHGKRILHLGIAG</sequence>
<gene>
    <name evidence="1" type="ORF">POL72_37030</name>
</gene>
<keyword evidence="2" id="KW-1185">Reference proteome</keyword>